<accession>A0ABT6FE37</accession>
<name>A0ABT6FE37_9BACT</name>
<proteinExistence type="predicted"/>
<dbReference type="EMBL" id="JARRAG010000002">
    <property type="protein sequence ID" value="MDG3005838.1"/>
    <property type="molecule type" value="Genomic_DNA"/>
</dbReference>
<evidence type="ECO:0000256" key="1">
    <source>
        <dbReference type="SAM" id="MobiDB-lite"/>
    </source>
</evidence>
<keyword evidence="3" id="KW-1185">Reference proteome</keyword>
<dbReference type="Proteomes" id="UP001216907">
    <property type="component" value="Unassembled WGS sequence"/>
</dbReference>
<evidence type="ECO:0000313" key="2">
    <source>
        <dbReference type="EMBL" id="MDG3005838.1"/>
    </source>
</evidence>
<sequence>MLDDAVRLCMGIHGRAGSRYTPAMAASISSYALVGLDAVPVEVLIHADLVRVICRETGEVLAARTREPASSQQRSAPADLKKDAGGFDLPIALEILAASGRSPWTGRGTSRWWVS</sequence>
<dbReference type="RefSeq" id="WP_277862165.1">
    <property type="nucleotide sequence ID" value="NZ_JARRAG010000002.1"/>
</dbReference>
<reference evidence="2 3" key="1">
    <citation type="submission" date="2023-03" db="EMBL/GenBank/DDBJ databases">
        <title>Paludisphaera mucosa sp. nov. a novel planctomycete from northern fen.</title>
        <authorList>
            <person name="Ivanova A."/>
        </authorList>
    </citation>
    <scope>NUCLEOTIDE SEQUENCE [LARGE SCALE GENOMIC DNA]</scope>
    <source>
        <strain evidence="2 3">Pla2</strain>
    </source>
</reference>
<organism evidence="2 3">
    <name type="scientific">Paludisphaera mucosa</name>
    <dbReference type="NCBI Taxonomy" id="3030827"/>
    <lineage>
        <taxon>Bacteria</taxon>
        <taxon>Pseudomonadati</taxon>
        <taxon>Planctomycetota</taxon>
        <taxon>Planctomycetia</taxon>
        <taxon>Isosphaerales</taxon>
        <taxon>Isosphaeraceae</taxon>
        <taxon>Paludisphaera</taxon>
    </lineage>
</organism>
<evidence type="ECO:0000313" key="3">
    <source>
        <dbReference type="Proteomes" id="UP001216907"/>
    </source>
</evidence>
<protein>
    <submittedName>
        <fullName evidence="2">Uncharacterized protein</fullName>
    </submittedName>
</protein>
<gene>
    <name evidence="2" type="ORF">PZE19_18785</name>
</gene>
<feature type="region of interest" description="Disordered" evidence="1">
    <location>
        <begin position="63"/>
        <end position="84"/>
    </location>
</feature>
<comment type="caution">
    <text evidence="2">The sequence shown here is derived from an EMBL/GenBank/DDBJ whole genome shotgun (WGS) entry which is preliminary data.</text>
</comment>